<name>A0A448XT82_9PLAT</name>
<dbReference type="Proteomes" id="UP000784294">
    <property type="component" value="Unassembled WGS sequence"/>
</dbReference>
<evidence type="ECO:0000313" key="1">
    <source>
        <dbReference type="EMBL" id="VEL44395.1"/>
    </source>
</evidence>
<dbReference type="AlphaFoldDB" id="A0A448XT82"/>
<evidence type="ECO:0000313" key="2">
    <source>
        <dbReference type="Proteomes" id="UP000784294"/>
    </source>
</evidence>
<sequence length="69" mass="7733">MICSDDDEFLPGAGIELTTLCTGGGCLNHLAIQKVSLIRPSRERIDSISQKIACRHYLLYEETPRDVRL</sequence>
<comment type="caution">
    <text evidence="1">The sequence shown here is derived from an EMBL/GenBank/DDBJ whole genome shotgun (WGS) entry which is preliminary data.</text>
</comment>
<protein>
    <submittedName>
        <fullName evidence="1">Uncharacterized protein</fullName>
    </submittedName>
</protein>
<keyword evidence="2" id="KW-1185">Reference proteome</keyword>
<proteinExistence type="predicted"/>
<dbReference type="EMBL" id="CAAALY010297483">
    <property type="protein sequence ID" value="VEL44395.1"/>
    <property type="molecule type" value="Genomic_DNA"/>
</dbReference>
<gene>
    <name evidence="1" type="ORF">PXEA_LOCUS37835</name>
</gene>
<reference evidence="1" key="1">
    <citation type="submission" date="2018-11" db="EMBL/GenBank/DDBJ databases">
        <authorList>
            <consortium name="Pathogen Informatics"/>
        </authorList>
    </citation>
    <scope>NUCLEOTIDE SEQUENCE</scope>
</reference>
<organism evidence="1 2">
    <name type="scientific">Protopolystoma xenopodis</name>
    <dbReference type="NCBI Taxonomy" id="117903"/>
    <lineage>
        <taxon>Eukaryota</taxon>
        <taxon>Metazoa</taxon>
        <taxon>Spiralia</taxon>
        <taxon>Lophotrochozoa</taxon>
        <taxon>Platyhelminthes</taxon>
        <taxon>Monogenea</taxon>
        <taxon>Polyopisthocotylea</taxon>
        <taxon>Polystomatidea</taxon>
        <taxon>Polystomatidae</taxon>
        <taxon>Protopolystoma</taxon>
    </lineage>
</organism>
<accession>A0A448XT82</accession>